<feature type="region of interest" description="Disordered" evidence="6">
    <location>
        <begin position="75"/>
        <end position="108"/>
    </location>
</feature>
<keyword evidence="3" id="KW-0285">Flavoprotein</keyword>
<feature type="binding site" evidence="5">
    <location>
        <position position="231"/>
    </location>
    <ligand>
        <name>FAD</name>
        <dbReference type="ChEBI" id="CHEBI:57692"/>
    </ligand>
</feature>
<dbReference type="InterPro" id="IPR012132">
    <property type="entry name" value="GMC_OxRdtase"/>
</dbReference>
<comment type="cofactor">
    <cofactor evidence="1 5">
        <name>FAD</name>
        <dbReference type="ChEBI" id="CHEBI:57692"/>
    </cofactor>
</comment>
<organism evidence="8 9">
    <name type="scientific">Microvirga guangxiensis</name>
    <dbReference type="NCBI Taxonomy" id="549386"/>
    <lineage>
        <taxon>Bacteria</taxon>
        <taxon>Pseudomonadati</taxon>
        <taxon>Pseudomonadota</taxon>
        <taxon>Alphaproteobacteria</taxon>
        <taxon>Hyphomicrobiales</taxon>
        <taxon>Methylobacteriaceae</taxon>
        <taxon>Microvirga</taxon>
    </lineage>
</organism>
<dbReference type="Pfam" id="PF05199">
    <property type="entry name" value="GMC_oxred_C"/>
    <property type="match status" value="1"/>
</dbReference>
<dbReference type="GO" id="GO:0050660">
    <property type="term" value="F:flavin adenine dinucleotide binding"/>
    <property type="evidence" value="ECO:0007669"/>
    <property type="project" value="InterPro"/>
</dbReference>
<dbReference type="AlphaFoldDB" id="A0A1G5KLD0"/>
<evidence type="ECO:0000256" key="5">
    <source>
        <dbReference type="PIRSR" id="PIRSR000137-2"/>
    </source>
</evidence>
<evidence type="ECO:0000256" key="1">
    <source>
        <dbReference type="ARBA" id="ARBA00001974"/>
    </source>
</evidence>
<dbReference type="Gene3D" id="3.50.50.60">
    <property type="entry name" value="FAD/NAD(P)-binding domain"/>
    <property type="match status" value="2"/>
</dbReference>
<name>A0A1G5KLD0_9HYPH</name>
<protein>
    <submittedName>
        <fullName evidence="8">5-(Hydroxymethyl)furfural/furfural oxidase</fullName>
    </submittedName>
</protein>
<dbReference type="PANTHER" id="PTHR11552">
    <property type="entry name" value="GLUCOSE-METHANOL-CHOLINE GMC OXIDOREDUCTASE"/>
    <property type="match status" value="1"/>
</dbReference>
<dbReference type="GO" id="GO:0016614">
    <property type="term" value="F:oxidoreductase activity, acting on CH-OH group of donors"/>
    <property type="evidence" value="ECO:0007669"/>
    <property type="project" value="InterPro"/>
</dbReference>
<evidence type="ECO:0000256" key="4">
    <source>
        <dbReference type="ARBA" id="ARBA00022827"/>
    </source>
</evidence>
<comment type="similarity">
    <text evidence="2">Belongs to the GMC oxidoreductase family.</text>
</comment>
<dbReference type="Proteomes" id="UP000199569">
    <property type="component" value="Unassembled WGS sequence"/>
</dbReference>
<dbReference type="InterPro" id="IPR000172">
    <property type="entry name" value="GMC_OxRdtase_N"/>
</dbReference>
<dbReference type="SUPFAM" id="SSF51905">
    <property type="entry name" value="FAD/NAD(P)-binding domain"/>
    <property type="match status" value="1"/>
</dbReference>
<evidence type="ECO:0000259" key="7">
    <source>
        <dbReference type="PROSITE" id="PS00624"/>
    </source>
</evidence>
<dbReference type="Gene3D" id="3.30.410.40">
    <property type="match status" value="1"/>
</dbReference>
<reference evidence="8 9" key="1">
    <citation type="submission" date="2016-10" db="EMBL/GenBank/DDBJ databases">
        <authorList>
            <person name="de Groot N.N."/>
        </authorList>
    </citation>
    <scope>NUCLEOTIDE SEQUENCE [LARGE SCALE GENOMIC DNA]</scope>
    <source>
        <strain evidence="8 9">CGMCC 1.7666</strain>
    </source>
</reference>
<dbReference type="EMBL" id="FMVJ01000010">
    <property type="protein sequence ID" value="SCZ01396.1"/>
    <property type="molecule type" value="Genomic_DNA"/>
</dbReference>
<feature type="binding site" evidence="5">
    <location>
        <begin position="501"/>
        <end position="502"/>
    </location>
    <ligand>
        <name>FAD</name>
        <dbReference type="ChEBI" id="CHEBI:57692"/>
    </ligand>
</feature>
<feature type="domain" description="Glucose-methanol-choline oxidoreductase N-terminal" evidence="7">
    <location>
        <begin position="265"/>
        <end position="279"/>
    </location>
</feature>
<dbReference type="RefSeq" id="WP_091137214.1">
    <property type="nucleotide sequence ID" value="NZ_FMVJ01000010.1"/>
</dbReference>
<evidence type="ECO:0000256" key="6">
    <source>
        <dbReference type="SAM" id="MobiDB-lite"/>
    </source>
</evidence>
<keyword evidence="9" id="KW-1185">Reference proteome</keyword>
<dbReference type="Pfam" id="PF00732">
    <property type="entry name" value="GMC_oxred_N"/>
    <property type="match status" value="1"/>
</dbReference>
<dbReference type="OrthoDB" id="9785276at2"/>
<dbReference type="PROSITE" id="PS00624">
    <property type="entry name" value="GMC_OXRED_2"/>
    <property type="match status" value="1"/>
</dbReference>
<proteinExistence type="inferred from homology"/>
<dbReference type="STRING" id="549386.SAMN02927923_03435"/>
<sequence length="571" mass="61948">MSSWDYIIVGGGSAGCVLAGRLSENPRLKVLLVEAGRDLKPGEEEDAILDTYPGRAAFDPRNHWDGLLVNSKPFQHNVHQPPAKRKYEQPRIMGGGSSINGQIANRGTPDDYNEWEALGASGWNWESVLPFFKKLETDLDYEGELHGKDGPIPIHRIPQSKWPELSLATERALTELGFPSIGDQNGVFGDGHFPMTLSNNGGKHRVSTAMAYLPMSVRARANLSIMSDTQVATLITEGCRVVGVRVQDGSGFRDLQSREVIVSSGALHSPAVLMRSGIGPLVELERVGIEPIHVLDGVGKNLQEHPGISLTGYIEKGCRLQHTRRHIHLGLRYSSGVEGCGPGDMFAMMAAKSAWHPLGVRLASMISWVNKAEARGFVQLANSDPLHPPTAELNFLGDSRDIERLANAVKLMARVFMTNALSGILSHPSPSSYSGFAKSLGRQTLRNFLLTAPTAVIIDAIPFARKKFMEVAVANGMTVDHLLGDSEALNDYVRDNAFGQWHVCGTCKLGSANDPSAVTEPISARVIGMEGLRVVDASIMPTAPRANLNIPVVMIAEKVSAAILEEEARRR</sequence>
<dbReference type="SUPFAM" id="SSF54373">
    <property type="entry name" value="FAD-linked reductases, C-terminal domain"/>
    <property type="match status" value="1"/>
</dbReference>
<dbReference type="PANTHER" id="PTHR11552:SF147">
    <property type="entry name" value="CHOLINE DEHYDROGENASE, MITOCHONDRIAL"/>
    <property type="match status" value="1"/>
</dbReference>
<evidence type="ECO:0000313" key="9">
    <source>
        <dbReference type="Proteomes" id="UP000199569"/>
    </source>
</evidence>
<accession>A0A1G5KLD0</accession>
<gene>
    <name evidence="8" type="ORF">SAMN02927923_03435</name>
</gene>
<evidence type="ECO:0000256" key="2">
    <source>
        <dbReference type="ARBA" id="ARBA00010790"/>
    </source>
</evidence>
<evidence type="ECO:0000256" key="3">
    <source>
        <dbReference type="ARBA" id="ARBA00022630"/>
    </source>
</evidence>
<keyword evidence="4 5" id="KW-0274">FAD</keyword>
<dbReference type="InterPro" id="IPR036188">
    <property type="entry name" value="FAD/NAD-bd_sf"/>
</dbReference>
<evidence type="ECO:0000313" key="8">
    <source>
        <dbReference type="EMBL" id="SCZ01396.1"/>
    </source>
</evidence>
<dbReference type="InterPro" id="IPR007867">
    <property type="entry name" value="GMC_OxRtase_C"/>
</dbReference>
<dbReference type="PIRSF" id="PIRSF000137">
    <property type="entry name" value="Alcohol_oxidase"/>
    <property type="match status" value="1"/>
</dbReference>